<dbReference type="InterPro" id="IPR001226">
    <property type="entry name" value="Flavodoxin_CS"/>
</dbReference>
<evidence type="ECO:0000259" key="5">
    <source>
        <dbReference type="PROSITE" id="PS50902"/>
    </source>
</evidence>
<dbReference type="PANTHER" id="PTHR30546:SF23">
    <property type="entry name" value="FLAVOPROTEIN-LIKE PROTEIN YCP4-RELATED"/>
    <property type="match status" value="1"/>
</dbReference>
<sequence length="196" mass="20945">MKAENTTPSIVVVYHSGYGHTQRLAQAVAQGAQAALLAIDAQGTLPESAWMQLDAADLIVLGSPTYMGSASWQFKKFADDSSAAWMAQKWKDKLFAGFTNSGSMSGDKLSTLQFFMTFAMQHSGLWVGTGMMPSNTKAALRNDLNYVGSSSGAMATTPVDAGVDEVLEGDIETARRFGERLRDVAQRCPNASPHAA</sequence>
<organism evidence="6 7">
    <name type="scientific">Acidovorax soli</name>
    <dbReference type="NCBI Taxonomy" id="592050"/>
    <lineage>
        <taxon>Bacteria</taxon>
        <taxon>Pseudomonadati</taxon>
        <taxon>Pseudomonadota</taxon>
        <taxon>Betaproteobacteria</taxon>
        <taxon>Burkholderiales</taxon>
        <taxon>Comamonadaceae</taxon>
        <taxon>Acidovorax</taxon>
    </lineage>
</organism>
<comment type="caution">
    <text evidence="6">The sequence shown here is derived from an EMBL/GenBank/DDBJ whole genome shotgun (WGS) entry which is preliminary data.</text>
</comment>
<dbReference type="PANTHER" id="PTHR30546">
    <property type="entry name" value="FLAVODOXIN-RELATED PROTEIN WRBA-RELATED"/>
    <property type="match status" value="1"/>
</dbReference>
<keyword evidence="7" id="KW-1185">Reference proteome</keyword>
<dbReference type="SUPFAM" id="SSF52218">
    <property type="entry name" value="Flavoproteins"/>
    <property type="match status" value="1"/>
</dbReference>
<dbReference type="InterPro" id="IPR008254">
    <property type="entry name" value="Flavodoxin/NO_synth"/>
</dbReference>
<accession>A0A7X0PHN8</accession>
<evidence type="ECO:0000313" key="7">
    <source>
        <dbReference type="Proteomes" id="UP000575083"/>
    </source>
</evidence>
<dbReference type="Pfam" id="PF03358">
    <property type="entry name" value="FMN_red"/>
    <property type="match status" value="1"/>
</dbReference>
<dbReference type="Gene3D" id="3.40.50.360">
    <property type="match status" value="1"/>
</dbReference>
<protein>
    <recommendedName>
        <fullName evidence="4">Flavoprotein WrbA</fullName>
    </recommendedName>
</protein>
<dbReference type="InterPro" id="IPR029039">
    <property type="entry name" value="Flavoprotein-like_sf"/>
</dbReference>
<keyword evidence="2" id="KW-0285">Flavoprotein</keyword>
<comment type="cofactor">
    <cofactor evidence="1">
        <name>FMN</name>
        <dbReference type="ChEBI" id="CHEBI:58210"/>
    </cofactor>
</comment>
<evidence type="ECO:0000256" key="3">
    <source>
        <dbReference type="ARBA" id="ARBA00022643"/>
    </source>
</evidence>
<evidence type="ECO:0000256" key="4">
    <source>
        <dbReference type="ARBA" id="ARBA00029652"/>
    </source>
</evidence>
<name>A0A7X0PHN8_9BURK</name>
<dbReference type="GO" id="GO:0009055">
    <property type="term" value="F:electron transfer activity"/>
    <property type="evidence" value="ECO:0007669"/>
    <property type="project" value="InterPro"/>
</dbReference>
<dbReference type="GO" id="GO:0010181">
    <property type="term" value="F:FMN binding"/>
    <property type="evidence" value="ECO:0007669"/>
    <property type="project" value="InterPro"/>
</dbReference>
<proteinExistence type="predicted"/>
<dbReference type="InterPro" id="IPR005025">
    <property type="entry name" value="FMN_Rdtase-like_dom"/>
</dbReference>
<dbReference type="Proteomes" id="UP000575083">
    <property type="component" value="Unassembled WGS sequence"/>
</dbReference>
<keyword evidence="3" id="KW-0288">FMN</keyword>
<dbReference type="RefSeq" id="WP_184861911.1">
    <property type="nucleotide sequence ID" value="NZ_JACHLK010000011.1"/>
</dbReference>
<dbReference type="GO" id="GO:0003955">
    <property type="term" value="F:NAD(P)H dehydrogenase (quinone) activity"/>
    <property type="evidence" value="ECO:0007669"/>
    <property type="project" value="TreeGrafter"/>
</dbReference>
<dbReference type="PROSITE" id="PS50902">
    <property type="entry name" value="FLAVODOXIN_LIKE"/>
    <property type="match status" value="1"/>
</dbReference>
<dbReference type="GO" id="GO:0016020">
    <property type="term" value="C:membrane"/>
    <property type="evidence" value="ECO:0007669"/>
    <property type="project" value="TreeGrafter"/>
</dbReference>
<gene>
    <name evidence="6" type="ORF">HNP48_004876</name>
</gene>
<reference evidence="6 7" key="1">
    <citation type="submission" date="2020-08" db="EMBL/GenBank/DDBJ databases">
        <title>Functional genomics of gut bacteria from endangered species of beetles.</title>
        <authorList>
            <person name="Carlos-Shanley C."/>
        </authorList>
    </citation>
    <scope>NUCLEOTIDE SEQUENCE [LARGE SCALE GENOMIC DNA]</scope>
    <source>
        <strain evidence="6 7">S00198</strain>
    </source>
</reference>
<feature type="domain" description="Flavodoxin-like" evidence="5">
    <location>
        <begin position="10"/>
        <end position="182"/>
    </location>
</feature>
<dbReference type="AlphaFoldDB" id="A0A7X0PHN8"/>
<dbReference type="PROSITE" id="PS00201">
    <property type="entry name" value="FLAVODOXIN"/>
    <property type="match status" value="1"/>
</dbReference>
<evidence type="ECO:0000313" key="6">
    <source>
        <dbReference type="EMBL" id="MBB6562167.1"/>
    </source>
</evidence>
<evidence type="ECO:0000256" key="2">
    <source>
        <dbReference type="ARBA" id="ARBA00022630"/>
    </source>
</evidence>
<evidence type="ECO:0000256" key="1">
    <source>
        <dbReference type="ARBA" id="ARBA00001917"/>
    </source>
</evidence>
<dbReference type="EMBL" id="JACHLK010000011">
    <property type="protein sequence ID" value="MBB6562167.1"/>
    <property type="molecule type" value="Genomic_DNA"/>
</dbReference>